<keyword evidence="11" id="KW-1185">Reference proteome</keyword>
<gene>
    <name evidence="10" type="ORF">HUJ06_012282</name>
</gene>
<evidence type="ECO:0000256" key="2">
    <source>
        <dbReference type="ARBA" id="ARBA00007651"/>
    </source>
</evidence>
<comment type="caution">
    <text evidence="10">The sequence shown here is derived from an EMBL/GenBank/DDBJ whole genome shotgun (WGS) entry which is preliminary data.</text>
</comment>
<evidence type="ECO:0000256" key="6">
    <source>
        <dbReference type="ARBA" id="ARBA00023136"/>
    </source>
</evidence>
<evidence type="ECO:0000256" key="8">
    <source>
        <dbReference type="SAM" id="MobiDB-lite"/>
    </source>
</evidence>
<dbReference type="Pfam" id="PF04535">
    <property type="entry name" value="CASP_dom"/>
    <property type="match status" value="1"/>
</dbReference>
<evidence type="ECO:0000313" key="10">
    <source>
        <dbReference type="EMBL" id="DAD33431.1"/>
    </source>
</evidence>
<accession>A0A822YPD3</accession>
<feature type="domain" description="Casparian strip membrane protein" evidence="9">
    <location>
        <begin position="34"/>
        <end position="90"/>
    </location>
</feature>
<feature type="compositionally biased region" description="Basic and acidic residues" evidence="8">
    <location>
        <begin position="1"/>
        <end position="11"/>
    </location>
</feature>
<dbReference type="InterPro" id="IPR006702">
    <property type="entry name" value="CASP_dom"/>
</dbReference>
<comment type="caution">
    <text evidence="7">Lacks conserved residue(s) required for the propagation of feature annotation.</text>
</comment>
<evidence type="ECO:0000256" key="7">
    <source>
        <dbReference type="RuleBase" id="RU361233"/>
    </source>
</evidence>
<dbReference type="GO" id="GO:0005886">
    <property type="term" value="C:plasma membrane"/>
    <property type="evidence" value="ECO:0007669"/>
    <property type="project" value="UniProtKB-SubCell"/>
</dbReference>
<evidence type="ECO:0000259" key="9">
    <source>
        <dbReference type="Pfam" id="PF04535"/>
    </source>
</evidence>
<evidence type="ECO:0000256" key="5">
    <source>
        <dbReference type="ARBA" id="ARBA00022989"/>
    </source>
</evidence>
<feature type="compositionally biased region" description="Polar residues" evidence="8">
    <location>
        <begin position="18"/>
        <end position="32"/>
    </location>
</feature>
<organism evidence="10 11">
    <name type="scientific">Nelumbo nucifera</name>
    <name type="common">Sacred lotus</name>
    <dbReference type="NCBI Taxonomy" id="4432"/>
    <lineage>
        <taxon>Eukaryota</taxon>
        <taxon>Viridiplantae</taxon>
        <taxon>Streptophyta</taxon>
        <taxon>Embryophyta</taxon>
        <taxon>Tracheophyta</taxon>
        <taxon>Spermatophyta</taxon>
        <taxon>Magnoliopsida</taxon>
        <taxon>Proteales</taxon>
        <taxon>Nelumbonaceae</taxon>
        <taxon>Nelumbo</taxon>
    </lineage>
</organism>
<keyword evidence="6 7" id="KW-0472">Membrane</keyword>
<keyword evidence="5 7" id="KW-1133">Transmembrane helix</keyword>
<name>A0A822YPD3_NELNU</name>
<comment type="similarity">
    <text evidence="2 7">Belongs to the Casparian strip membrane proteins (CASP) family.</text>
</comment>
<keyword evidence="3 7" id="KW-1003">Cell membrane</keyword>
<feature type="region of interest" description="Disordered" evidence="8">
    <location>
        <begin position="1"/>
        <end position="32"/>
    </location>
</feature>
<dbReference type="EMBL" id="DUZY01000003">
    <property type="protein sequence ID" value="DAD33431.1"/>
    <property type="molecule type" value="Genomic_DNA"/>
</dbReference>
<feature type="transmembrane region" description="Helical" evidence="7">
    <location>
        <begin position="40"/>
        <end position="58"/>
    </location>
</feature>
<reference evidence="10 11" key="1">
    <citation type="journal article" date="2020" name="Mol. Biol. Evol.">
        <title>Distinct Expression and Methylation Patterns for Genes with Different Fates following a Single Whole-Genome Duplication in Flowering Plants.</title>
        <authorList>
            <person name="Shi T."/>
            <person name="Rahmani R.S."/>
            <person name="Gugger P.F."/>
            <person name="Wang M."/>
            <person name="Li H."/>
            <person name="Zhang Y."/>
            <person name="Li Z."/>
            <person name="Wang Q."/>
            <person name="Van de Peer Y."/>
            <person name="Marchal K."/>
            <person name="Chen J."/>
        </authorList>
    </citation>
    <scope>NUCLEOTIDE SEQUENCE [LARGE SCALE GENOMIC DNA]</scope>
    <source>
        <tissue evidence="10">Leaf</tissue>
    </source>
</reference>
<evidence type="ECO:0000256" key="4">
    <source>
        <dbReference type="ARBA" id="ARBA00022692"/>
    </source>
</evidence>
<evidence type="ECO:0000256" key="1">
    <source>
        <dbReference type="ARBA" id="ARBA00004651"/>
    </source>
</evidence>
<keyword evidence="4 7" id="KW-0812">Transmembrane</keyword>
<protein>
    <recommendedName>
        <fullName evidence="7">CASP-like protein</fullName>
    </recommendedName>
</protein>
<comment type="subunit">
    <text evidence="7">Homodimer and heterodimers.</text>
</comment>
<dbReference type="AlphaFoldDB" id="A0A822YPD3"/>
<evidence type="ECO:0000256" key="3">
    <source>
        <dbReference type="ARBA" id="ARBA00022475"/>
    </source>
</evidence>
<comment type="subcellular location">
    <subcellularLocation>
        <location evidence="1 7">Cell membrane</location>
        <topology evidence="1 7">Multi-pass membrane protein</topology>
    </subcellularLocation>
</comment>
<dbReference type="Proteomes" id="UP000607653">
    <property type="component" value="Unassembled WGS sequence"/>
</dbReference>
<proteinExistence type="inferred from homology"/>
<evidence type="ECO:0000313" key="11">
    <source>
        <dbReference type="Proteomes" id="UP000607653"/>
    </source>
</evidence>
<sequence>MESTTTEKKPTADFGKTMSESQAPRETSSRTTGSFTVLDFSLRFLLFASTLTAVVVMVTSKQTEFIPIPLLPVPARVAKAAKFNHSPAFM</sequence>